<dbReference type="NCBIfam" id="NF003507">
    <property type="entry name" value="PRK05170.2-5"/>
    <property type="match status" value="1"/>
</dbReference>
<protein>
    <recommendedName>
        <fullName evidence="1">UPF0260 protein GCM10011385_24950</fullName>
    </recommendedName>
</protein>
<name>A0A916RTW3_9HYPH</name>
<proteinExistence type="inferred from homology"/>
<gene>
    <name evidence="2" type="ORF">GCM10011385_24950</name>
</gene>
<organism evidence="2 3">
    <name type="scientific">Nitratireductor aestuarii</name>
    <dbReference type="NCBI Taxonomy" id="1735103"/>
    <lineage>
        <taxon>Bacteria</taxon>
        <taxon>Pseudomonadati</taxon>
        <taxon>Pseudomonadota</taxon>
        <taxon>Alphaproteobacteria</taxon>
        <taxon>Hyphomicrobiales</taxon>
        <taxon>Phyllobacteriaceae</taxon>
        <taxon>Nitratireductor</taxon>
    </lineage>
</organism>
<dbReference type="PANTHER" id="PTHR37421:SF1">
    <property type="entry name" value="UPF0260 PROTEIN YCGN"/>
    <property type="match status" value="1"/>
</dbReference>
<dbReference type="InterPro" id="IPR005358">
    <property type="entry name" value="Puta_zinc/iron-chelating_dom"/>
</dbReference>
<dbReference type="PANTHER" id="PTHR37421">
    <property type="entry name" value="UPF0260 PROTEIN YCGN"/>
    <property type="match status" value="1"/>
</dbReference>
<reference evidence="2" key="1">
    <citation type="journal article" date="2014" name="Int. J. Syst. Evol. Microbiol.">
        <title>Complete genome sequence of Corynebacterium casei LMG S-19264T (=DSM 44701T), isolated from a smear-ripened cheese.</title>
        <authorList>
            <consortium name="US DOE Joint Genome Institute (JGI-PGF)"/>
            <person name="Walter F."/>
            <person name="Albersmeier A."/>
            <person name="Kalinowski J."/>
            <person name="Ruckert C."/>
        </authorList>
    </citation>
    <scope>NUCLEOTIDE SEQUENCE</scope>
    <source>
        <strain evidence="2">CGMCC 1.15320</strain>
    </source>
</reference>
<evidence type="ECO:0000256" key="1">
    <source>
        <dbReference type="HAMAP-Rule" id="MF_00676"/>
    </source>
</evidence>
<evidence type="ECO:0000313" key="3">
    <source>
        <dbReference type="Proteomes" id="UP000636264"/>
    </source>
</evidence>
<dbReference type="InterPro" id="IPR008228">
    <property type="entry name" value="UCP006173"/>
</dbReference>
<dbReference type="NCBIfam" id="NF003501">
    <property type="entry name" value="PRK05170.1-5"/>
    <property type="match status" value="1"/>
</dbReference>
<reference evidence="2" key="2">
    <citation type="submission" date="2020-09" db="EMBL/GenBank/DDBJ databases">
        <authorList>
            <person name="Sun Q."/>
            <person name="Zhou Y."/>
        </authorList>
    </citation>
    <scope>NUCLEOTIDE SEQUENCE</scope>
    <source>
        <strain evidence="2">CGMCC 1.15320</strain>
    </source>
</reference>
<dbReference type="Pfam" id="PF03692">
    <property type="entry name" value="CxxCxxCC"/>
    <property type="match status" value="1"/>
</dbReference>
<dbReference type="Proteomes" id="UP000636264">
    <property type="component" value="Unassembled WGS sequence"/>
</dbReference>
<comment type="similarity">
    <text evidence="1">Belongs to the UPF0260 family.</text>
</comment>
<comment type="caution">
    <text evidence="2">The sequence shown here is derived from an EMBL/GenBank/DDBJ whole genome shotgun (WGS) entry which is preliminary data.</text>
</comment>
<keyword evidence="3" id="KW-1185">Reference proteome</keyword>
<sequence>MESLIFFSRGNPFEQQTTRTMFGSSNGGAQDLDGAISRVHMRRMNEPFWKTKTLEAMTPEEWESLCDGCGKCCLAKLEDEDTGEIYWTSVGCRLFNSETCRCNDYENRLKTVTDCVQLTPEKVRTLSWLPSTCAYKLVAEGRDLYWWHHLVSGDRETIHQAGMSMRSRVDVLETELNEPEDYFEYMLEEEP</sequence>
<dbReference type="HAMAP" id="MF_00676">
    <property type="entry name" value="UPF0260"/>
    <property type="match status" value="1"/>
</dbReference>
<dbReference type="EMBL" id="BMIF01000007">
    <property type="protein sequence ID" value="GGA70138.1"/>
    <property type="molecule type" value="Genomic_DNA"/>
</dbReference>
<evidence type="ECO:0000313" key="2">
    <source>
        <dbReference type="EMBL" id="GGA70138.1"/>
    </source>
</evidence>
<dbReference type="AlphaFoldDB" id="A0A916RTW3"/>
<accession>A0A916RTW3</accession>